<dbReference type="CDD" id="cd03359">
    <property type="entry name" value="LbH_Dynactin_5"/>
    <property type="match status" value="1"/>
</dbReference>
<comment type="similarity">
    <text evidence="4">Belongs to the dynactin subunits 5/6 family. Dynactin subunit 5 subfamily.</text>
</comment>
<dbReference type="SUPFAM" id="SSF51161">
    <property type="entry name" value="Trimeric LpxA-like enzymes"/>
    <property type="match status" value="1"/>
</dbReference>
<keyword evidence="7" id="KW-1185">Reference proteome</keyword>
<reference evidence="6 7" key="1">
    <citation type="journal article" date="2016" name="Proc. Natl. Acad. Sci. U.S.A.">
        <title>Comparative genomics of biotechnologically important yeasts.</title>
        <authorList>
            <person name="Riley R."/>
            <person name="Haridas S."/>
            <person name="Wolfe K.H."/>
            <person name="Lopes M.R."/>
            <person name="Hittinger C.T."/>
            <person name="Goeker M."/>
            <person name="Salamov A.A."/>
            <person name="Wisecaver J.H."/>
            <person name="Long T.M."/>
            <person name="Calvey C.H."/>
            <person name="Aerts A.L."/>
            <person name="Barry K.W."/>
            <person name="Choi C."/>
            <person name="Clum A."/>
            <person name="Coughlan A.Y."/>
            <person name="Deshpande S."/>
            <person name="Douglass A.P."/>
            <person name="Hanson S.J."/>
            <person name="Klenk H.-P."/>
            <person name="LaButti K.M."/>
            <person name="Lapidus A."/>
            <person name="Lindquist E.A."/>
            <person name="Lipzen A.M."/>
            <person name="Meier-Kolthoff J.P."/>
            <person name="Ohm R.A."/>
            <person name="Otillar R.P."/>
            <person name="Pangilinan J.L."/>
            <person name="Peng Y."/>
            <person name="Rokas A."/>
            <person name="Rosa C.A."/>
            <person name="Scheuner C."/>
            <person name="Sibirny A.A."/>
            <person name="Slot J.C."/>
            <person name="Stielow J.B."/>
            <person name="Sun H."/>
            <person name="Kurtzman C.P."/>
            <person name="Blackwell M."/>
            <person name="Grigoriev I.V."/>
            <person name="Jeffries T.W."/>
        </authorList>
    </citation>
    <scope>NUCLEOTIDE SEQUENCE [LARGE SCALE GENOMIC DNA]</scope>
    <source>
        <strain evidence="6 7">NRRL Y-11557</strain>
    </source>
</reference>
<keyword evidence="3" id="KW-0206">Cytoskeleton</keyword>
<accession>A0A1E3Q768</accession>
<keyword evidence="2" id="KW-0963">Cytoplasm</keyword>
<evidence type="ECO:0000256" key="4">
    <source>
        <dbReference type="ARBA" id="ARBA00034706"/>
    </source>
</evidence>
<sequence>MSRRQTRGEYIETESGNRISRKAVILGSQHILLGGRSTILPECVVRGDLHRPSSASSTGTAGASVNIGRYSFLEKGVVIKPPFKFYKGSLVYYPLKIGNFVSIGANSIIEAATIGSYVNIGSNCVVGKFAIIKDCVLVLDGTVIPSTACIPPFAVVAGNPAIVVDELPESSAEVFERRARQIHALHGATLTSMKIAEVKQSVFDDDVDEEFDLMHDFTVNS</sequence>
<dbReference type="InterPro" id="IPR047125">
    <property type="entry name" value="DCTN5"/>
</dbReference>
<comment type="subcellular location">
    <subcellularLocation>
        <location evidence="1">Cytoplasm</location>
        <location evidence="1">Cytoskeleton</location>
    </subcellularLocation>
</comment>
<dbReference type="InterPro" id="IPR011004">
    <property type="entry name" value="Trimer_LpxA-like_sf"/>
</dbReference>
<dbReference type="OrthoDB" id="417208at2759"/>
<evidence type="ECO:0000313" key="6">
    <source>
        <dbReference type="EMBL" id="ODQ73545.1"/>
    </source>
</evidence>
<organism evidence="6 7">
    <name type="scientific">Lipomyces starkeyi NRRL Y-11557</name>
    <dbReference type="NCBI Taxonomy" id="675824"/>
    <lineage>
        <taxon>Eukaryota</taxon>
        <taxon>Fungi</taxon>
        <taxon>Dikarya</taxon>
        <taxon>Ascomycota</taxon>
        <taxon>Saccharomycotina</taxon>
        <taxon>Lipomycetes</taxon>
        <taxon>Lipomycetales</taxon>
        <taxon>Lipomycetaceae</taxon>
        <taxon>Lipomyces</taxon>
    </lineage>
</organism>
<name>A0A1E3Q768_LIPST</name>
<dbReference type="Proteomes" id="UP000094385">
    <property type="component" value="Unassembled WGS sequence"/>
</dbReference>
<dbReference type="Pfam" id="PF21711">
    <property type="entry name" value="DCTN5"/>
    <property type="match status" value="1"/>
</dbReference>
<evidence type="ECO:0000256" key="5">
    <source>
        <dbReference type="ARBA" id="ARBA00034865"/>
    </source>
</evidence>
<proteinExistence type="inferred from homology"/>
<evidence type="ECO:0000256" key="1">
    <source>
        <dbReference type="ARBA" id="ARBA00004245"/>
    </source>
</evidence>
<gene>
    <name evidence="6" type="ORF">LIPSTDRAFT_2771</name>
</gene>
<dbReference type="PANTHER" id="PTHR46126:SF1">
    <property type="entry name" value="DYNACTIN SUBUNIT 5"/>
    <property type="match status" value="1"/>
</dbReference>
<dbReference type="STRING" id="675824.A0A1E3Q768"/>
<dbReference type="Gene3D" id="2.160.10.10">
    <property type="entry name" value="Hexapeptide repeat proteins"/>
    <property type="match status" value="1"/>
</dbReference>
<dbReference type="PANTHER" id="PTHR46126">
    <property type="entry name" value="DYNACTIN SUBUNIT 5"/>
    <property type="match status" value="1"/>
</dbReference>
<dbReference type="GO" id="GO:0005869">
    <property type="term" value="C:dynactin complex"/>
    <property type="evidence" value="ECO:0007669"/>
    <property type="project" value="TreeGrafter"/>
</dbReference>
<evidence type="ECO:0000256" key="3">
    <source>
        <dbReference type="ARBA" id="ARBA00023212"/>
    </source>
</evidence>
<evidence type="ECO:0000313" key="7">
    <source>
        <dbReference type="Proteomes" id="UP000094385"/>
    </source>
</evidence>
<dbReference type="AlphaFoldDB" id="A0A1E3Q768"/>
<protein>
    <recommendedName>
        <fullName evidence="5">Dynactin subunit 5</fullName>
    </recommendedName>
</protein>
<evidence type="ECO:0000256" key="2">
    <source>
        <dbReference type="ARBA" id="ARBA00022490"/>
    </source>
</evidence>
<dbReference type="EMBL" id="KV454293">
    <property type="protein sequence ID" value="ODQ73545.1"/>
    <property type="molecule type" value="Genomic_DNA"/>
</dbReference>